<dbReference type="Proteomes" id="UP000276133">
    <property type="component" value="Unassembled WGS sequence"/>
</dbReference>
<proteinExistence type="predicted"/>
<dbReference type="EMBL" id="REGN01013211">
    <property type="protein sequence ID" value="RMZ94231.1"/>
    <property type="molecule type" value="Genomic_DNA"/>
</dbReference>
<accession>A0A3M7P546</accession>
<organism evidence="1 2">
    <name type="scientific">Brachionus plicatilis</name>
    <name type="common">Marine rotifer</name>
    <name type="synonym">Brachionus muelleri</name>
    <dbReference type="NCBI Taxonomy" id="10195"/>
    <lineage>
        <taxon>Eukaryota</taxon>
        <taxon>Metazoa</taxon>
        <taxon>Spiralia</taxon>
        <taxon>Gnathifera</taxon>
        <taxon>Rotifera</taxon>
        <taxon>Eurotatoria</taxon>
        <taxon>Monogononta</taxon>
        <taxon>Pseudotrocha</taxon>
        <taxon>Ploima</taxon>
        <taxon>Brachionidae</taxon>
        <taxon>Brachionus</taxon>
    </lineage>
</organism>
<keyword evidence="2" id="KW-1185">Reference proteome</keyword>
<gene>
    <name evidence="1" type="ORF">BpHYR1_053278</name>
</gene>
<reference evidence="1 2" key="1">
    <citation type="journal article" date="2018" name="Sci. Rep.">
        <title>Genomic signatures of local adaptation to the degree of environmental predictability in rotifers.</title>
        <authorList>
            <person name="Franch-Gras L."/>
            <person name="Hahn C."/>
            <person name="Garcia-Roger E.M."/>
            <person name="Carmona M.J."/>
            <person name="Serra M."/>
            <person name="Gomez A."/>
        </authorList>
    </citation>
    <scope>NUCLEOTIDE SEQUENCE [LARGE SCALE GENOMIC DNA]</scope>
    <source>
        <strain evidence="1">HYR1</strain>
    </source>
</reference>
<evidence type="ECO:0000313" key="1">
    <source>
        <dbReference type="EMBL" id="RMZ94231.1"/>
    </source>
</evidence>
<protein>
    <submittedName>
        <fullName evidence="1">Uncharacterized protein</fullName>
    </submittedName>
</protein>
<comment type="caution">
    <text evidence="1">The sequence shown here is derived from an EMBL/GenBank/DDBJ whole genome shotgun (WGS) entry which is preliminary data.</text>
</comment>
<name>A0A3M7P546_BRAPC</name>
<evidence type="ECO:0000313" key="2">
    <source>
        <dbReference type="Proteomes" id="UP000276133"/>
    </source>
</evidence>
<sequence length="123" mass="14403">MNSMNSTPTTIHQNKGSRRRFSNYFQSKVVLFYRQQKELREINSAQENENQQQNSKGGKMEQVYGSMSYISRISGIDCRQISYWIDHGDEILESTFKKSTFKLKSKNSTCICSPMEIRLSNWI</sequence>
<dbReference type="AlphaFoldDB" id="A0A3M7P546"/>